<evidence type="ECO:0000313" key="3">
    <source>
        <dbReference type="EMBL" id="KZL84134.1"/>
    </source>
</evidence>
<keyword evidence="3" id="KW-0012">Acyltransferase</keyword>
<feature type="transmembrane region" description="Helical" evidence="1">
    <location>
        <begin position="88"/>
        <end position="107"/>
    </location>
</feature>
<evidence type="ECO:0000256" key="1">
    <source>
        <dbReference type="SAM" id="Phobius"/>
    </source>
</evidence>
<dbReference type="GO" id="GO:0016747">
    <property type="term" value="F:acyltransferase activity, transferring groups other than amino-acyl groups"/>
    <property type="evidence" value="ECO:0007669"/>
    <property type="project" value="InterPro"/>
</dbReference>
<evidence type="ECO:0000313" key="4">
    <source>
        <dbReference type="Proteomes" id="UP000076584"/>
    </source>
</evidence>
<keyword evidence="1" id="KW-1133">Transmembrane helix</keyword>
<reference evidence="3 4" key="1">
    <citation type="submission" date="2015-06" db="EMBL/GenBank/DDBJ databases">
        <title>Survival trade-offs in plant roots during colonization by closely related pathogenic and mutualistic fungi.</title>
        <authorList>
            <person name="Hacquard S."/>
            <person name="Kracher B."/>
            <person name="Hiruma K."/>
            <person name="Weinman A."/>
            <person name="Muench P."/>
            <person name="Garrido Oter R."/>
            <person name="Ver Loren van Themaat E."/>
            <person name="Dallerey J.-F."/>
            <person name="Damm U."/>
            <person name="Henrissat B."/>
            <person name="Lespinet O."/>
            <person name="Thon M."/>
            <person name="Kemen E."/>
            <person name="McHardy A.C."/>
            <person name="Schulze-Lefert P."/>
            <person name="O'Connell R.J."/>
        </authorList>
    </citation>
    <scope>NUCLEOTIDE SEQUENCE [LARGE SCALE GENOMIC DNA]</scope>
    <source>
        <strain evidence="3 4">MAFF 238704</strain>
    </source>
</reference>
<dbReference type="Proteomes" id="UP000076584">
    <property type="component" value="Unassembled WGS sequence"/>
</dbReference>
<dbReference type="AlphaFoldDB" id="A0A167DNZ9"/>
<keyword evidence="1" id="KW-0812">Transmembrane</keyword>
<feature type="transmembrane region" description="Helical" evidence="1">
    <location>
        <begin position="347"/>
        <end position="366"/>
    </location>
</feature>
<organism evidence="3 4">
    <name type="scientific">Colletotrichum incanum</name>
    <name type="common">Soybean anthracnose fungus</name>
    <dbReference type="NCBI Taxonomy" id="1573173"/>
    <lineage>
        <taxon>Eukaryota</taxon>
        <taxon>Fungi</taxon>
        <taxon>Dikarya</taxon>
        <taxon>Ascomycota</taxon>
        <taxon>Pezizomycotina</taxon>
        <taxon>Sordariomycetes</taxon>
        <taxon>Hypocreomycetidae</taxon>
        <taxon>Glomerellales</taxon>
        <taxon>Glomerellaceae</taxon>
        <taxon>Colletotrichum</taxon>
        <taxon>Colletotrichum spaethianum species complex</taxon>
    </lineage>
</organism>
<keyword evidence="1" id="KW-0472">Membrane</keyword>
<feature type="transmembrane region" description="Helical" evidence="1">
    <location>
        <begin position="297"/>
        <end position="316"/>
    </location>
</feature>
<feature type="transmembrane region" description="Helical" evidence="1">
    <location>
        <begin position="128"/>
        <end position="148"/>
    </location>
</feature>
<dbReference type="EMBL" id="LFIW01000949">
    <property type="protein sequence ID" value="KZL84134.1"/>
    <property type="molecule type" value="Genomic_DNA"/>
</dbReference>
<gene>
    <name evidence="3" type="ORF">CI238_02727</name>
</gene>
<evidence type="ECO:0000259" key="2">
    <source>
        <dbReference type="Pfam" id="PF01757"/>
    </source>
</evidence>
<proteinExistence type="predicted"/>
<feature type="domain" description="Acyltransferase 3" evidence="2">
    <location>
        <begin position="33"/>
        <end position="317"/>
    </location>
</feature>
<keyword evidence="4" id="KW-1185">Reference proteome</keyword>
<dbReference type="Pfam" id="PF01757">
    <property type="entry name" value="Acyl_transf_3"/>
    <property type="match status" value="1"/>
</dbReference>
<keyword evidence="3" id="KW-0808">Transferase</keyword>
<accession>A0A167DNZ9</accession>
<dbReference type="InterPro" id="IPR002656">
    <property type="entry name" value="Acyl_transf_3_dom"/>
</dbReference>
<comment type="caution">
    <text evidence="3">The sequence shown here is derived from an EMBL/GenBank/DDBJ whole genome shotgun (WGS) entry which is preliminary data.</text>
</comment>
<dbReference type="STRING" id="1573173.A0A167DNZ9"/>
<feature type="transmembrane region" description="Helical" evidence="1">
    <location>
        <begin position="202"/>
        <end position="223"/>
    </location>
</feature>
<name>A0A167DNZ9_COLIC</name>
<feature type="transmembrane region" description="Helical" evidence="1">
    <location>
        <begin position="33"/>
        <end position="56"/>
    </location>
</feature>
<dbReference type="PANTHER" id="PTHR23028:SF134">
    <property type="entry name" value="PUTATIVE (AFU_ORTHOLOGUE AFUA_4G08520)-RELATED"/>
    <property type="match status" value="1"/>
</dbReference>
<protein>
    <submittedName>
        <fullName evidence="3">Acyltransferase</fullName>
    </submittedName>
</protein>
<dbReference type="PANTHER" id="PTHR23028">
    <property type="entry name" value="ACETYLTRANSFERASE"/>
    <property type="match status" value="1"/>
</dbReference>
<dbReference type="InterPro" id="IPR050879">
    <property type="entry name" value="Acyltransferase_3"/>
</dbReference>
<sequence>MFLFLPTFITSPINHFTTKPHDRAKTKRLGPTAYLDGLRGIAAFIVYVFHFSYLWFPQLRSGYGVNDDNKLFWQLPIIRALHSGRSSVTVFFVISGFVLTIKSLNMIHQRKNDQVLSALAGSSFRRPFRLYLPIIASTFMIALIVYAGEYMRDPSGAGVPPRGNTFDEQLQHWFWSTLDLMNPFRHIVNRENMKGSEYDGHLWTIPVEFKGSLLVFLLLLIFAQTRRWIHGMAVTGIAFWLVRTGDWDQALFAIGLLLAELSIVLPANPSTAEASDDTLLNSNMQIARKVGSSSLKAIRHVGTILLFFLALHLLSYPEVDGASTPGFVTLTQMVPAYYLSNQDRTQLFWNSVGSVLFIIALMYSPAVSFNIRSISTCCNLRLPWHQTNLGLEESEKEELVTAASADNDPKSEPLLQRLFTVSLSQYLGRISYSLYLWHGAINHTVGVRWLAPASAAWGQTVSEAKGLVAAGNLSAGDELLREGYTAYQHAFFWGTLVNTLALLWASDVFNRLIDAPAVRFTRWIGEKAWRKE</sequence>